<organism evidence="2 3">
    <name type="scientific">Halocatena marina</name>
    <dbReference type="NCBI Taxonomy" id="2934937"/>
    <lineage>
        <taxon>Archaea</taxon>
        <taxon>Methanobacteriati</taxon>
        <taxon>Methanobacteriota</taxon>
        <taxon>Stenosarchaea group</taxon>
        <taxon>Halobacteria</taxon>
        <taxon>Halobacteriales</taxon>
        <taxon>Natronomonadaceae</taxon>
        <taxon>Halocatena</taxon>
    </lineage>
</organism>
<evidence type="ECO:0008006" key="4">
    <source>
        <dbReference type="Google" id="ProtNLM"/>
    </source>
</evidence>
<keyword evidence="3" id="KW-1185">Reference proteome</keyword>
<evidence type="ECO:0000256" key="1">
    <source>
        <dbReference type="SAM" id="MobiDB-lite"/>
    </source>
</evidence>
<protein>
    <recommendedName>
        <fullName evidence="4">Transposase</fullName>
    </recommendedName>
</protein>
<sequence>MLDHRAAGVRGARRSRRRRHATTSTACISHAERLLVAHRADLTPQHMDEDGFLSRLGALLRLIRPYVT</sequence>
<proteinExistence type="predicted"/>
<dbReference type="RefSeq" id="WP_390206946.1">
    <property type="nucleotide sequence ID" value="NZ_JBHTAX010000006.1"/>
</dbReference>
<dbReference type="AlphaFoldDB" id="A0ABD5YUR0"/>
<feature type="compositionally biased region" description="Basic residues" evidence="1">
    <location>
        <begin position="11"/>
        <end position="21"/>
    </location>
</feature>
<feature type="region of interest" description="Disordered" evidence="1">
    <location>
        <begin position="1"/>
        <end position="24"/>
    </location>
</feature>
<reference evidence="2 3" key="1">
    <citation type="journal article" date="2019" name="Int. J. Syst. Evol. Microbiol.">
        <title>The Global Catalogue of Microorganisms (GCM) 10K type strain sequencing project: providing services to taxonomists for standard genome sequencing and annotation.</title>
        <authorList>
            <consortium name="The Broad Institute Genomics Platform"/>
            <consortium name="The Broad Institute Genome Sequencing Center for Infectious Disease"/>
            <person name="Wu L."/>
            <person name="Ma J."/>
        </authorList>
    </citation>
    <scope>NUCLEOTIDE SEQUENCE [LARGE SCALE GENOMIC DNA]</scope>
    <source>
        <strain evidence="2 3">RDMS1</strain>
    </source>
</reference>
<dbReference type="EMBL" id="JBHTAX010000006">
    <property type="protein sequence ID" value="MFC7193070.1"/>
    <property type="molecule type" value="Genomic_DNA"/>
</dbReference>
<evidence type="ECO:0000313" key="3">
    <source>
        <dbReference type="Proteomes" id="UP001596417"/>
    </source>
</evidence>
<evidence type="ECO:0000313" key="2">
    <source>
        <dbReference type="EMBL" id="MFC7193070.1"/>
    </source>
</evidence>
<comment type="caution">
    <text evidence="2">The sequence shown here is derived from an EMBL/GenBank/DDBJ whole genome shotgun (WGS) entry which is preliminary data.</text>
</comment>
<dbReference type="Proteomes" id="UP001596417">
    <property type="component" value="Unassembled WGS sequence"/>
</dbReference>
<accession>A0ABD5YUR0</accession>
<name>A0ABD5YUR0_9EURY</name>
<gene>
    <name evidence="2" type="ORF">ACFQL7_27045</name>
</gene>